<dbReference type="InterPro" id="IPR002889">
    <property type="entry name" value="WSC_carb-bd"/>
</dbReference>
<keyword evidence="4" id="KW-1185">Reference proteome</keyword>
<protein>
    <recommendedName>
        <fullName evidence="2">WSC domain-containing protein</fullName>
    </recommendedName>
</protein>
<feature type="region of interest" description="Disordered" evidence="1">
    <location>
        <begin position="218"/>
        <end position="244"/>
    </location>
</feature>
<feature type="region of interest" description="Disordered" evidence="1">
    <location>
        <begin position="67"/>
        <end position="86"/>
    </location>
</feature>
<organism evidence="3 4">
    <name type="scientific">Apiospora marii</name>
    <dbReference type="NCBI Taxonomy" id="335849"/>
    <lineage>
        <taxon>Eukaryota</taxon>
        <taxon>Fungi</taxon>
        <taxon>Dikarya</taxon>
        <taxon>Ascomycota</taxon>
        <taxon>Pezizomycotina</taxon>
        <taxon>Sordariomycetes</taxon>
        <taxon>Xylariomycetidae</taxon>
        <taxon>Amphisphaeriales</taxon>
        <taxon>Apiosporaceae</taxon>
        <taxon>Apiospora</taxon>
    </lineage>
</organism>
<feature type="compositionally biased region" description="Low complexity" evidence="1">
    <location>
        <begin position="67"/>
        <end position="82"/>
    </location>
</feature>
<evidence type="ECO:0000256" key="1">
    <source>
        <dbReference type="SAM" id="MobiDB-lite"/>
    </source>
</evidence>
<comment type="caution">
    <text evidence="3">The sequence shown here is derived from an EMBL/GenBank/DDBJ whole genome shotgun (WGS) entry which is preliminary data.</text>
</comment>
<dbReference type="PANTHER" id="PTHR43662:SF3">
    <property type="entry name" value="DOMAIN PROTEIN, PUTATIVE (AFU_ORTHOLOGUE AFUA_6G11970)-RELATED"/>
    <property type="match status" value="1"/>
</dbReference>
<evidence type="ECO:0000313" key="4">
    <source>
        <dbReference type="Proteomes" id="UP001396898"/>
    </source>
</evidence>
<dbReference type="Proteomes" id="UP001396898">
    <property type="component" value="Unassembled WGS sequence"/>
</dbReference>
<dbReference type="PROSITE" id="PS51212">
    <property type="entry name" value="WSC"/>
    <property type="match status" value="1"/>
</dbReference>
<evidence type="ECO:0000259" key="2">
    <source>
        <dbReference type="PROSITE" id="PS51212"/>
    </source>
</evidence>
<proteinExistence type="predicted"/>
<sequence>MSLDDRDTGSGACPHIGYTCDDCIDGWFCPAPQTPAQTGPNGCFGWPCADCSSGWFCVPQPTDKSPATSSTVSAASSSHAAAAPPPLRRPVTRAMAYSAAPKPTIQNDASGWAYAGYWADQPHQPVLAGAPEVNLGQPLTNEICVRRCLVAGYTLAATSSGNRCLCGHFLNGTEKLDDVAKCSTPCAGDKTQVCGGDWALSCYSPDGQARGWAQFGEQANPDGQSTQRSKAVLPSGVGWNQGGS</sequence>
<dbReference type="PANTHER" id="PTHR43662">
    <property type="match status" value="1"/>
</dbReference>
<name>A0ABR1REC2_9PEZI</name>
<dbReference type="Pfam" id="PF01822">
    <property type="entry name" value="WSC"/>
    <property type="match status" value="1"/>
</dbReference>
<feature type="domain" description="WSC" evidence="2">
    <location>
        <begin position="111"/>
        <end position="206"/>
    </location>
</feature>
<accession>A0ABR1REC2</accession>
<dbReference type="SMART" id="SM00321">
    <property type="entry name" value="WSC"/>
    <property type="match status" value="1"/>
</dbReference>
<reference evidence="3 4" key="1">
    <citation type="submission" date="2023-01" db="EMBL/GenBank/DDBJ databases">
        <title>Analysis of 21 Apiospora genomes using comparative genomics revels a genus with tremendous synthesis potential of carbohydrate active enzymes and secondary metabolites.</title>
        <authorList>
            <person name="Sorensen T."/>
        </authorList>
    </citation>
    <scope>NUCLEOTIDE SEQUENCE [LARGE SCALE GENOMIC DNA]</scope>
    <source>
        <strain evidence="3 4">CBS 20057</strain>
    </source>
</reference>
<dbReference type="EMBL" id="JAQQWI010000016">
    <property type="protein sequence ID" value="KAK8008908.1"/>
    <property type="molecule type" value="Genomic_DNA"/>
</dbReference>
<evidence type="ECO:0000313" key="3">
    <source>
        <dbReference type="EMBL" id="KAK8008908.1"/>
    </source>
</evidence>
<gene>
    <name evidence="3" type="ORF">PG991_011459</name>
</gene>